<keyword evidence="2" id="KW-1133">Transmembrane helix</keyword>
<dbReference type="PANTHER" id="PTHR23526:SF2">
    <property type="entry name" value="MAJOR FACILITATOR SUPERFAMILY (MFS) PROFILE DOMAIN-CONTAINING PROTEIN"/>
    <property type="match status" value="1"/>
</dbReference>
<feature type="transmembrane region" description="Helical" evidence="2">
    <location>
        <begin position="109"/>
        <end position="128"/>
    </location>
</feature>
<feature type="transmembrane region" description="Helical" evidence="2">
    <location>
        <begin position="383"/>
        <end position="402"/>
    </location>
</feature>
<keyword evidence="2" id="KW-0472">Membrane</keyword>
<dbReference type="Gene3D" id="1.20.1250.20">
    <property type="entry name" value="MFS general substrate transporter like domains"/>
    <property type="match status" value="1"/>
</dbReference>
<comment type="subcellular location">
    <subcellularLocation>
        <location evidence="1">Cell membrane</location>
        <topology evidence="1">Multi-pass membrane protein</topology>
    </subcellularLocation>
</comment>
<protein>
    <submittedName>
        <fullName evidence="3">MFS transporter</fullName>
    </submittedName>
</protein>
<accession>A0ABW2UWT1</accession>
<organism evidence="3 4">
    <name type="scientific">Paenibacillus thermoaerophilus</name>
    <dbReference type="NCBI Taxonomy" id="1215385"/>
    <lineage>
        <taxon>Bacteria</taxon>
        <taxon>Bacillati</taxon>
        <taxon>Bacillota</taxon>
        <taxon>Bacilli</taxon>
        <taxon>Bacillales</taxon>
        <taxon>Paenibacillaceae</taxon>
        <taxon>Paenibacillus</taxon>
    </lineage>
</organism>
<feature type="transmembrane region" description="Helical" evidence="2">
    <location>
        <begin position="284"/>
        <end position="302"/>
    </location>
</feature>
<dbReference type="InterPro" id="IPR011701">
    <property type="entry name" value="MFS"/>
</dbReference>
<feature type="transmembrane region" description="Helical" evidence="2">
    <location>
        <begin position="339"/>
        <end position="363"/>
    </location>
</feature>
<dbReference type="InterPro" id="IPR052528">
    <property type="entry name" value="Sugar_transport-like"/>
</dbReference>
<feature type="transmembrane region" description="Helical" evidence="2">
    <location>
        <begin position="134"/>
        <end position="157"/>
    </location>
</feature>
<dbReference type="CDD" id="cd06174">
    <property type="entry name" value="MFS"/>
    <property type="match status" value="1"/>
</dbReference>
<proteinExistence type="predicted"/>
<evidence type="ECO:0000313" key="3">
    <source>
        <dbReference type="EMBL" id="MFC7748351.1"/>
    </source>
</evidence>
<comment type="caution">
    <text evidence="3">The sequence shown here is derived from an EMBL/GenBank/DDBJ whole genome shotgun (WGS) entry which is preliminary data.</text>
</comment>
<dbReference type="PANTHER" id="PTHR23526">
    <property type="entry name" value="INTEGRAL MEMBRANE TRANSPORT PROTEIN-RELATED"/>
    <property type="match status" value="1"/>
</dbReference>
<dbReference type="Proteomes" id="UP001596528">
    <property type="component" value="Unassembled WGS sequence"/>
</dbReference>
<keyword evidence="2" id="KW-0812">Transmembrane</keyword>
<feature type="transmembrane region" description="Helical" evidence="2">
    <location>
        <begin position="199"/>
        <end position="222"/>
    </location>
</feature>
<feature type="transmembrane region" description="Helical" evidence="2">
    <location>
        <begin position="169"/>
        <end position="193"/>
    </location>
</feature>
<name>A0ABW2UWT1_9BACL</name>
<feature type="transmembrane region" description="Helical" evidence="2">
    <location>
        <begin position="408"/>
        <end position="427"/>
    </location>
</feature>
<evidence type="ECO:0000256" key="1">
    <source>
        <dbReference type="ARBA" id="ARBA00004651"/>
    </source>
</evidence>
<feature type="transmembrane region" description="Helical" evidence="2">
    <location>
        <begin position="76"/>
        <end position="97"/>
    </location>
</feature>
<feature type="transmembrane region" description="Helical" evidence="2">
    <location>
        <begin position="46"/>
        <end position="70"/>
    </location>
</feature>
<reference evidence="4" key="1">
    <citation type="journal article" date="2019" name="Int. J. Syst. Evol. Microbiol.">
        <title>The Global Catalogue of Microorganisms (GCM) 10K type strain sequencing project: providing services to taxonomists for standard genome sequencing and annotation.</title>
        <authorList>
            <consortium name="The Broad Institute Genomics Platform"/>
            <consortium name="The Broad Institute Genome Sequencing Center for Infectious Disease"/>
            <person name="Wu L."/>
            <person name="Ma J."/>
        </authorList>
    </citation>
    <scope>NUCLEOTIDE SEQUENCE [LARGE SCALE GENOMIC DNA]</scope>
    <source>
        <strain evidence="4">JCM 18657</strain>
    </source>
</reference>
<dbReference type="Pfam" id="PF07690">
    <property type="entry name" value="MFS_1"/>
    <property type="match status" value="1"/>
</dbReference>
<dbReference type="EMBL" id="JBHTGQ010000001">
    <property type="protein sequence ID" value="MFC7748351.1"/>
    <property type="molecule type" value="Genomic_DNA"/>
</dbReference>
<dbReference type="SUPFAM" id="SSF103473">
    <property type="entry name" value="MFS general substrate transporter"/>
    <property type="match status" value="1"/>
</dbReference>
<dbReference type="RefSeq" id="WP_138789473.1">
    <property type="nucleotide sequence ID" value="NZ_JBHTGQ010000001.1"/>
</dbReference>
<feature type="transmembrane region" description="Helical" evidence="2">
    <location>
        <begin position="251"/>
        <end position="278"/>
    </location>
</feature>
<feature type="transmembrane region" description="Helical" evidence="2">
    <location>
        <begin position="314"/>
        <end position="333"/>
    </location>
</feature>
<evidence type="ECO:0000256" key="2">
    <source>
        <dbReference type="SAM" id="Phobius"/>
    </source>
</evidence>
<dbReference type="InterPro" id="IPR036259">
    <property type="entry name" value="MFS_trans_sf"/>
</dbReference>
<keyword evidence="4" id="KW-1185">Reference proteome</keyword>
<sequence length="447" mass="49003">MQSIRSGWWSGLVGWWQSASDAGVWGTYGSAESRGRNKGLSTQEMLLLTVNGLFTGGNALSGTFVNVYLWKTAQKLTTIGWFALFSHLSMALTFWIAGKWVKERNKMMALRAGVAVSAAFYLAVLGLGPMAADWILPLGVMQGLSAGLFWLAFNVVYFEVTGPATRDRFNGIAGLTGAFFGMTAPWLSGWLIARMGDGAGYRIVFGLSLAVFVAGVLCSLMLRKRERDDDEPYRWLSEFRRLRESGNPWRLVVPALAAQGVREGVFAFAIGLLVYIATSSELNLGQYSVLTSAVAFAAFAAAGRWMKPSRRSGGMLFAAVTLVAMIVPFFWGIDYAKLLWFGIVSAAVYPLYIVPMTSAAFDLIGRNEQSSRRKVELIVLREIALNVGRLAGTAVFLLVVAREPGPRAVNWMLLGVGSSPLLAWWFMRSWLKVSARLPGRRTANGER</sequence>
<gene>
    <name evidence="3" type="ORF">ACFQWB_00130</name>
</gene>
<evidence type="ECO:0000313" key="4">
    <source>
        <dbReference type="Proteomes" id="UP001596528"/>
    </source>
</evidence>